<feature type="compositionally biased region" description="Polar residues" evidence="9">
    <location>
        <begin position="44"/>
        <end position="69"/>
    </location>
</feature>
<comment type="subcellular location">
    <subcellularLocation>
        <location evidence="1">Nucleus</location>
    </subcellularLocation>
</comment>
<evidence type="ECO:0000256" key="9">
    <source>
        <dbReference type="SAM" id="MobiDB-lite"/>
    </source>
</evidence>
<proteinExistence type="inferred from homology"/>
<feature type="compositionally biased region" description="Basic and acidic residues" evidence="9">
    <location>
        <begin position="448"/>
        <end position="458"/>
    </location>
</feature>
<feature type="region of interest" description="Disordered" evidence="9">
    <location>
        <begin position="495"/>
        <end position="555"/>
    </location>
</feature>
<name>A0A9P7Z0F0_9HELO</name>
<dbReference type="Proteomes" id="UP000887226">
    <property type="component" value="Unassembled WGS sequence"/>
</dbReference>
<dbReference type="AlphaFoldDB" id="A0A9P7Z0F0"/>
<evidence type="ECO:0000256" key="6">
    <source>
        <dbReference type="ARBA" id="ARBA00023242"/>
    </source>
</evidence>
<keyword evidence="6" id="KW-0539">Nucleus</keyword>
<evidence type="ECO:0000256" key="7">
    <source>
        <dbReference type="ARBA" id="ARBA00025346"/>
    </source>
</evidence>
<reference evidence="11" key="1">
    <citation type="journal article" date="2021" name="IMA Fungus">
        <title>Genomic characterization of three marine fungi, including Emericellopsis atlantica sp. nov. with signatures of a generalist lifestyle and marine biomass degradation.</title>
        <authorList>
            <person name="Hagestad O.C."/>
            <person name="Hou L."/>
            <person name="Andersen J.H."/>
            <person name="Hansen E.H."/>
            <person name="Altermark B."/>
            <person name="Li C."/>
            <person name="Kuhnert E."/>
            <person name="Cox R.J."/>
            <person name="Crous P.W."/>
            <person name="Spatafora J.W."/>
            <person name="Lail K."/>
            <person name="Amirebrahimi M."/>
            <person name="Lipzen A."/>
            <person name="Pangilinan J."/>
            <person name="Andreopoulos W."/>
            <person name="Hayes R.D."/>
            <person name="Ng V."/>
            <person name="Grigoriev I.V."/>
            <person name="Jackson S.A."/>
            <person name="Sutton T.D.S."/>
            <person name="Dobson A.D.W."/>
            <person name="Rama T."/>
        </authorList>
    </citation>
    <scope>NUCLEOTIDE SEQUENCE</scope>
    <source>
        <strain evidence="11">TRa3180A</strain>
    </source>
</reference>
<feature type="compositionally biased region" description="Polar residues" evidence="9">
    <location>
        <begin position="1"/>
        <end position="23"/>
    </location>
</feature>
<dbReference type="GO" id="GO:0006352">
    <property type="term" value="P:DNA-templated transcription initiation"/>
    <property type="evidence" value="ECO:0007669"/>
    <property type="project" value="InterPro"/>
</dbReference>
<evidence type="ECO:0000259" key="10">
    <source>
        <dbReference type="Pfam" id="PF05236"/>
    </source>
</evidence>
<dbReference type="Pfam" id="PF05236">
    <property type="entry name" value="TAF4"/>
    <property type="match status" value="1"/>
</dbReference>
<feature type="domain" description="Transcription initiation factor TFIID component TAF4 C-terminal" evidence="10">
    <location>
        <begin position="370"/>
        <end position="648"/>
    </location>
</feature>
<comment type="similarity">
    <text evidence="2">Belongs to the TAF4 family.</text>
</comment>
<evidence type="ECO:0000256" key="5">
    <source>
        <dbReference type="ARBA" id="ARBA00023163"/>
    </source>
</evidence>
<dbReference type="EMBL" id="MU253990">
    <property type="protein sequence ID" value="KAG9243293.1"/>
    <property type="molecule type" value="Genomic_DNA"/>
</dbReference>
<feature type="region of interest" description="Disordered" evidence="9">
    <location>
        <begin position="1"/>
        <end position="174"/>
    </location>
</feature>
<comment type="caution">
    <text evidence="11">The sequence shown here is derived from an EMBL/GenBank/DDBJ whole genome shotgun (WGS) entry which is preliminary data.</text>
</comment>
<evidence type="ECO:0000256" key="4">
    <source>
        <dbReference type="ARBA" id="ARBA00023015"/>
    </source>
</evidence>
<feature type="compositionally biased region" description="Polar residues" evidence="9">
    <location>
        <begin position="506"/>
        <end position="517"/>
    </location>
</feature>
<feature type="compositionally biased region" description="Basic and acidic residues" evidence="9">
    <location>
        <begin position="531"/>
        <end position="550"/>
    </location>
</feature>
<evidence type="ECO:0000256" key="8">
    <source>
        <dbReference type="ARBA" id="ARBA00031747"/>
    </source>
</evidence>
<comment type="function">
    <text evidence="7">Functions as a component of the DNA-binding general transcription factor complex TFIID. Binding of TFIID to a promoter (with or without TATA element) is the initial step in pre-initiation complex (PIC) formation. TFIID plays a key role in the regulation of gene expression by RNA polymerase II through different activities such as transcription activator interaction, core promoter recognition and selectivity, TFIIA and TFIIB interaction, chromatin modification (histone acetylation by TAF1), facilitation of DNA opening and initiation of transcription.</text>
</comment>
<evidence type="ECO:0000256" key="3">
    <source>
        <dbReference type="ARBA" id="ARBA00017306"/>
    </source>
</evidence>
<evidence type="ECO:0000256" key="1">
    <source>
        <dbReference type="ARBA" id="ARBA00004123"/>
    </source>
</evidence>
<sequence length="664" mass="71665">MAQQTPQFPVQTAQQTYSPQGTHSPLYPSVKRQQLSPNTQQQQLDITHQNMSQQNRQQSVPPYNGQTPLQAPYAGSPGAVSHSSNNANFQNAQSPQTYGTSPYSNTPYPQNGNVNGNGNSNGNTTPSTLMQPPYMQQNDHIQHNGFNQPMPRSPLGFPGQQMGMQQSYNGMAPPGAGTMGPPLKPIEKPKEDGIDPMDVLGGTGIDLREEEQYQFQRYKDSFDTQQTGSYAGYIIPNHSFSQFPPGDASSFYGAGPANARGQPIFALSQEETEKNSAEKAWNDSATALATSRKNEIANPFLNTPNLQVLFQKHAHKTNLALNNDKSNSMGAFLVPANYPSPQVNVTTTMGPTGGIITTNGVFVPNDSLLCDSIALLSIATKQRIRSLLEDALKLSKARQTGSHGIVPEAWADAAAELPIEAPSIAEDAIRSGWESAVSPGTNPRKRSHDAAMGDRPEKLPTPVSEISQAPAQALKFKNAVSFALRNAAQKERDLEELRIKKRNERNSGASGDVSRQGSIAPGTPGTTAPEASEKSTSKKETKKKDKEKTSDTVNHANANATSTFLVGKANIFGKKKTYSWMTGGGSGASTPGKTNANNTLGNPSLAAPEKLTMDGVRRLGQWREDKEKGKGIQIRDWMYVLEKDGREAMALQKIYADLDASGPK</sequence>
<gene>
    <name evidence="11" type="ORF">BJ878DRAFT_511561</name>
</gene>
<protein>
    <recommendedName>
        <fullName evidence="3">Transcription initiation factor TFIID subunit 4</fullName>
    </recommendedName>
    <alternativeName>
        <fullName evidence="8">TBP-associated factor 4</fullName>
    </alternativeName>
</protein>
<organism evidence="11 12">
    <name type="scientific">Calycina marina</name>
    <dbReference type="NCBI Taxonomy" id="1763456"/>
    <lineage>
        <taxon>Eukaryota</taxon>
        <taxon>Fungi</taxon>
        <taxon>Dikarya</taxon>
        <taxon>Ascomycota</taxon>
        <taxon>Pezizomycotina</taxon>
        <taxon>Leotiomycetes</taxon>
        <taxon>Helotiales</taxon>
        <taxon>Pezizellaceae</taxon>
        <taxon>Calycina</taxon>
    </lineage>
</organism>
<dbReference type="OrthoDB" id="21060at2759"/>
<accession>A0A9P7Z0F0</accession>
<evidence type="ECO:0000313" key="11">
    <source>
        <dbReference type="EMBL" id="KAG9243293.1"/>
    </source>
</evidence>
<keyword evidence="5" id="KW-0804">Transcription</keyword>
<dbReference type="InterPro" id="IPR007900">
    <property type="entry name" value="TAF4_C"/>
</dbReference>
<feature type="compositionally biased region" description="Low complexity" evidence="9">
    <location>
        <begin position="111"/>
        <end position="123"/>
    </location>
</feature>
<dbReference type="GO" id="GO:0005669">
    <property type="term" value="C:transcription factor TFIID complex"/>
    <property type="evidence" value="ECO:0007669"/>
    <property type="project" value="InterPro"/>
</dbReference>
<feature type="compositionally biased region" description="Polar residues" evidence="9">
    <location>
        <begin position="124"/>
        <end position="147"/>
    </location>
</feature>
<feature type="compositionally biased region" description="Polar residues" evidence="9">
    <location>
        <begin position="95"/>
        <end position="110"/>
    </location>
</feature>
<keyword evidence="12" id="KW-1185">Reference proteome</keyword>
<evidence type="ECO:0000313" key="12">
    <source>
        <dbReference type="Proteomes" id="UP000887226"/>
    </source>
</evidence>
<evidence type="ECO:0000256" key="2">
    <source>
        <dbReference type="ARBA" id="ARBA00006178"/>
    </source>
</evidence>
<feature type="compositionally biased region" description="Low complexity" evidence="9">
    <location>
        <begin position="81"/>
        <end position="94"/>
    </location>
</feature>
<keyword evidence="4" id="KW-0805">Transcription regulation</keyword>
<feature type="region of interest" description="Disordered" evidence="9">
    <location>
        <begin position="434"/>
        <end position="462"/>
    </location>
</feature>
<feature type="compositionally biased region" description="Low complexity" evidence="9">
    <location>
        <begin position="33"/>
        <end position="43"/>
    </location>
</feature>